<organism evidence="2 3">
    <name type="scientific">Abeliophyllum distichum</name>
    <dbReference type="NCBI Taxonomy" id="126358"/>
    <lineage>
        <taxon>Eukaryota</taxon>
        <taxon>Viridiplantae</taxon>
        <taxon>Streptophyta</taxon>
        <taxon>Embryophyta</taxon>
        <taxon>Tracheophyta</taxon>
        <taxon>Spermatophyta</taxon>
        <taxon>Magnoliopsida</taxon>
        <taxon>eudicotyledons</taxon>
        <taxon>Gunneridae</taxon>
        <taxon>Pentapetalae</taxon>
        <taxon>asterids</taxon>
        <taxon>lamiids</taxon>
        <taxon>Lamiales</taxon>
        <taxon>Oleaceae</taxon>
        <taxon>Forsythieae</taxon>
        <taxon>Abeliophyllum</taxon>
    </lineage>
</organism>
<name>A0ABD1Q8B9_9LAMI</name>
<sequence>MRSGLQKDGSRVIFGVPKPGKKRKFMDVSKHYVSDKSTKINVPSDSVKLANYLMPQGSGSRGWKNSSKIDSKEKQAAESKSKALNSGKPPIPSRMLSHKDDSTYLKDENESASSQETRKRAPAASTKSDRPNKGKLVPAGRKPPNNDANDDSVPEVVEPRRSNRRIQPTSRLLEGLQSSLVISKVPASSQDKIHRNFSKGTSRKE</sequence>
<dbReference type="InterPro" id="IPR055274">
    <property type="entry name" value="SWO1"/>
</dbReference>
<dbReference type="AlphaFoldDB" id="A0ABD1Q8B9"/>
<proteinExistence type="predicted"/>
<feature type="compositionally biased region" description="Basic and acidic residues" evidence="1">
    <location>
        <begin position="67"/>
        <end position="81"/>
    </location>
</feature>
<feature type="region of interest" description="Disordered" evidence="1">
    <location>
        <begin position="52"/>
        <end position="172"/>
    </location>
</feature>
<keyword evidence="3" id="KW-1185">Reference proteome</keyword>
<evidence type="ECO:0000313" key="2">
    <source>
        <dbReference type="EMBL" id="KAL2472042.1"/>
    </source>
</evidence>
<protein>
    <submittedName>
        <fullName evidence="2">Protein SWOLLEN 1</fullName>
    </submittedName>
</protein>
<reference evidence="3" key="1">
    <citation type="submission" date="2024-07" db="EMBL/GenBank/DDBJ databases">
        <title>Two chromosome-level genome assemblies of Korean endemic species Abeliophyllum distichum and Forsythia ovata (Oleaceae).</title>
        <authorList>
            <person name="Jang H."/>
        </authorList>
    </citation>
    <scope>NUCLEOTIDE SEQUENCE [LARGE SCALE GENOMIC DNA]</scope>
</reference>
<accession>A0ABD1Q8B9</accession>
<dbReference type="Proteomes" id="UP001604336">
    <property type="component" value="Unassembled WGS sequence"/>
</dbReference>
<dbReference type="EMBL" id="JBFOLK010000012">
    <property type="protein sequence ID" value="KAL2472042.1"/>
    <property type="molecule type" value="Genomic_DNA"/>
</dbReference>
<feature type="compositionally biased region" description="Basic and acidic residues" evidence="1">
    <location>
        <begin position="97"/>
        <end position="109"/>
    </location>
</feature>
<dbReference type="PANTHER" id="PTHR48429:SF1">
    <property type="entry name" value="AGENET DOMAIN-CONTAINING PROTEIN"/>
    <property type="match status" value="1"/>
</dbReference>
<evidence type="ECO:0000256" key="1">
    <source>
        <dbReference type="SAM" id="MobiDB-lite"/>
    </source>
</evidence>
<feature type="region of interest" description="Disordered" evidence="1">
    <location>
        <begin position="186"/>
        <end position="205"/>
    </location>
</feature>
<comment type="caution">
    <text evidence="2">The sequence shown here is derived from an EMBL/GenBank/DDBJ whole genome shotgun (WGS) entry which is preliminary data.</text>
</comment>
<gene>
    <name evidence="2" type="ORF">Adt_40178</name>
</gene>
<dbReference type="PANTHER" id="PTHR48429">
    <property type="entry name" value="AGENET DOMAIN-CONTAINING PROTEIN"/>
    <property type="match status" value="1"/>
</dbReference>
<feature type="region of interest" description="Disordered" evidence="1">
    <location>
        <begin position="1"/>
        <end position="21"/>
    </location>
</feature>
<evidence type="ECO:0000313" key="3">
    <source>
        <dbReference type="Proteomes" id="UP001604336"/>
    </source>
</evidence>